<dbReference type="EMBL" id="MDYQ01000180">
    <property type="protein sequence ID" value="PRP79545.1"/>
    <property type="molecule type" value="Genomic_DNA"/>
</dbReference>
<dbReference type="InterPro" id="IPR026983">
    <property type="entry name" value="DHC"/>
</dbReference>
<keyword evidence="3" id="KW-0966">Cell projection</keyword>
<feature type="domain" description="Dynein heavy chain tail" evidence="2">
    <location>
        <begin position="84"/>
        <end position="152"/>
    </location>
</feature>
<dbReference type="GO" id="GO:0005858">
    <property type="term" value="C:axonemal dynein complex"/>
    <property type="evidence" value="ECO:0007669"/>
    <property type="project" value="TreeGrafter"/>
</dbReference>
<evidence type="ECO:0000313" key="4">
    <source>
        <dbReference type="Proteomes" id="UP000241769"/>
    </source>
</evidence>
<organism evidence="3 4">
    <name type="scientific">Planoprotostelium fungivorum</name>
    <dbReference type="NCBI Taxonomy" id="1890364"/>
    <lineage>
        <taxon>Eukaryota</taxon>
        <taxon>Amoebozoa</taxon>
        <taxon>Evosea</taxon>
        <taxon>Variosea</taxon>
        <taxon>Cavosteliida</taxon>
        <taxon>Cavosteliaceae</taxon>
        <taxon>Planoprotostelium</taxon>
    </lineage>
</organism>
<comment type="caution">
    <text evidence="3">The sequence shown here is derived from an EMBL/GenBank/DDBJ whole genome shotgun (WGS) entry which is preliminary data.</text>
</comment>
<reference evidence="3 4" key="1">
    <citation type="journal article" date="2018" name="Genome Biol. Evol.">
        <title>Multiple Roots of Fruiting Body Formation in Amoebozoa.</title>
        <authorList>
            <person name="Hillmann F."/>
            <person name="Forbes G."/>
            <person name="Novohradska S."/>
            <person name="Ferling I."/>
            <person name="Riege K."/>
            <person name="Groth M."/>
            <person name="Westermann M."/>
            <person name="Marz M."/>
            <person name="Spaller T."/>
            <person name="Winckler T."/>
            <person name="Schaap P."/>
            <person name="Glockner G."/>
        </authorList>
    </citation>
    <scope>NUCLEOTIDE SEQUENCE [LARGE SCALE GENOMIC DNA]</scope>
    <source>
        <strain evidence="3 4">Jena</strain>
    </source>
</reference>
<comment type="similarity">
    <text evidence="1">Belongs to the dynein heavy chain family.</text>
</comment>
<gene>
    <name evidence="3" type="ORF">PROFUN_12778</name>
</gene>
<keyword evidence="3" id="KW-0969">Cilium</keyword>
<dbReference type="GO" id="GO:0051959">
    <property type="term" value="F:dynein light intermediate chain binding"/>
    <property type="evidence" value="ECO:0007669"/>
    <property type="project" value="InterPro"/>
</dbReference>
<dbReference type="STRING" id="1890364.A0A2P6N6G6"/>
<dbReference type="Pfam" id="PF08385">
    <property type="entry name" value="DHC_N1"/>
    <property type="match status" value="1"/>
</dbReference>
<dbReference type="PANTHER" id="PTHR46532">
    <property type="entry name" value="MALE FERTILITY FACTOR KL5"/>
    <property type="match status" value="1"/>
</dbReference>
<dbReference type="OrthoDB" id="64868at2759"/>
<proteinExistence type="inferred from homology"/>
<dbReference type="GO" id="GO:0007018">
    <property type="term" value="P:microtubule-based movement"/>
    <property type="evidence" value="ECO:0007669"/>
    <property type="project" value="InterPro"/>
</dbReference>
<evidence type="ECO:0000256" key="1">
    <source>
        <dbReference type="ARBA" id="ARBA00008887"/>
    </source>
</evidence>
<evidence type="ECO:0000313" key="3">
    <source>
        <dbReference type="EMBL" id="PRP79545.1"/>
    </source>
</evidence>
<dbReference type="Proteomes" id="UP000241769">
    <property type="component" value="Unassembled WGS sequence"/>
</dbReference>
<dbReference type="AlphaFoldDB" id="A0A2P6N6G6"/>
<keyword evidence="4" id="KW-1185">Reference proteome</keyword>
<evidence type="ECO:0000259" key="2">
    <source>
        <dbReference type="Pfam" id="PF08385"/>
    </source>
</evidence>
<sequence length="155" mass="17707">MDDSQSLLLLEELIKEVYLPLLQQQSPGQSKITDALRNEFIGNVQKFATQITHTIQQVNGDIRLNIPNIKIRDVNQAAEDTQLVARIEDAVEEWNPLIASLTEREINKQPKGNGPMAEIEFWRARNAVYNTLYEQLNNPLLKKMLDVLEVANANR</sequence>
<accession>A0A2P6N6G6</accession>
<dbReference type="GO" id="GO:0045505">
    <property type="term" value="F:dynein intermediate chain binding"/>
    <property type="evidence" value="ECO:0007669"/>
    <property type="project" value="InterPro"/>
</dbReference>
<dbReference type="PANTHER" id="PTHR46532:SF4">
    <property type="entry name" value="AAA+ ATPASE DOMAIN-CONTAINING PROTEIN"/>
    <property type="match status" value="1"/>
</dbReference>
<protein>
    <submittedName>
        <fullName evidence="3">Flagellar inner arm dynein 1 heavy chain alpha</fullName>
    </submittedName>
</protein>
<keyword evidence="3" id="KW-0282">Flagellum</keyword>
<name>A0A2P6N6G6_9EUKA</name>
<dbReference type="InterPro" id="IPR013594">
    <property type="entry name" value="Dynein_heavy_tail"/>
</dbReference>
<dbReference type="InParanoid" id="A0A2P6N6G6"/>